<gene>
    <name evidence="3" type="ORF">FHS87_004239</name>
</gene>
<dbReference type="PANTHER" id="PTHR42928:SF5">
    <property type="entry name" value="BLR1237 PROTEIN"/>
    <property type="match status" value="1"/>
</dbReference>
<dbReference type="Gene3D" id="3.40.190.10">
    <property type="entry name" value="Periplasmic binding protein-like II"/>
    <property type="match status" value="1"/>
</dbReference>
<feature type="chain" id="PRO_5032660765" evidence="2">
    <location>
        <begin position="23"/>
        <end position="324"/>
    </location>
</feature>
<comment type="caution">
    <text evidence="3">The sequence shown here is derived from an EMBL/GenBank/DDBJ whole genome shotgun (WGS) entry which is preliminary data.</text>
</comment>
<organism evidence="3 4">
    <name type="scientific">Muricoccus pecuniae</name>
    <dbReference type="NCBI Taxonomy" id="693023"/>
    <lineage>
        <taxon>Bacteria</taxon>
        <taxon>Pseudomonadati</taxon>
        <taxon>Pseudomonadota</taxon>
        <taxon>Alphaproteobacteria</taxon>
        <taxon>Acetobacterales</taxon>
        <taxon>Roseomonadaceae</taxon>
        <taxon>Muricoccus</taxon>
    </lineage>
</organism>
<reference evidence="3 4" key="1">
    <citation type="submission" date="2020-08" db="EMBL/GenBank/DDBJ databases">
        <title>Genomic Encyclopedia of Type Strains, Phase IV (KMG-IV): sequencing the most valuable type-strain genomes for metagenomic binning, comparative biology and taxonomic classification.</title>
        <authorList>
            <person name="Goeker M."/>
        </authorList>
    </citation>
    <scope>NUCLEOTIDE SEQUENCE [LARGE SCALE GENOMIC DNA]</scope>
    <source>
        <strain evidence="3 4">DSM 25622</strain>
    </source>
</reference>
<dbReference type="PIRSF" id="PIRSF017082">
    <property type="entry name" value="YflP"/>
    <property type="match status" value="1"/>
</dbReference>
<comment type="similarity">
    <text evidence="1">Belongs to the UPF0065 (bug) family.</text>
</comment>
<proteinExistence type="inferred from homology"/>
<dbReference type="Pfam" id="PF03401">
    <property type="entry name" value="TctC"/>
    <property type="match status" value="1"/>
</dbReference>
<dbReference type="EMBL" id="JACIJD010000032">
    <property type="protein sequence ID" value="MBB5696169.1"/>
    <property type="molecule type" value="Genomic_DNA"/>
</dbReference>
<dbReference type="InterPro" id="IPR042100">
    <property type="entry name" value="Bug_dom1"/>
</dbReference>
<dbReference type="PANTHER" id="PTHR42928">
    <property type="entry name" value="TRICARBOXYLATE-BINDING PROTEIN"/>
    <property type="match status" value="1"/>
</dbReference>
<keyword evidence="2" id="KW-0732">Signal</keyword>
<feature type="signal peptide" evidence="2">
    <location>
        <begin position="1"/>
        <end position="22"/>
    </location>
</feature>
<dbReference type="Gene3D" id="3.40.190.150">
    <property type="entry name" value="Bordetella uptake gene, domain 1"/>
    <property type="match status" value="1"/>
</dbReference>
<accession>A0A840YBS9</accession>
<evidence type="ECO:0000313" key="3">
    <source>
        <dbReference type="EMBL" id="MBB5696169.1"/>
    </source>
</evidence>
<evidence type="ECO:0000313" key="4">
    <source>
        <dbReference type="Proteomes" id="UP000580654"/>
    </source>
</evidence>
<dbReference type="SUPFAM" id="SSF53850">
    <property type="entry name" value="Periplasmic binding protein-like II"/>
    <property type="match status" value="1"/>
</dbReference>
<keyword evidence="3" id="KW-0675">Receptor</keyword>
<keyword evidence="4" id="KW-1185">Reference proteome</keyword>
<dbReference type="InterPro" id="IPR005064">
    <property type="entry name" value="BUG"/>
</dbReference>
<dbReference type="Proteomes" id="UP000580654">
    <property type="component" value="Unassembled WGS sequence"/>
</dbReference>
<evidence type="ECO:0000256" key="2">
    <source>
        <dbReference type="SAM" id="SignalP"/>
    </source>
</evidence>
<dbReference type="RefSeq" id="WP_184521263.1">
    <property type="nucleotide sequence ID" value="NZ_JACIJD010000032.1"/>
</dbReference>
<evidence type="ECO:0000256" key="1">
    <source>
        <dbReference type="ARBA" id="ARBA00006987"/>
    </source>
</evidence>
<dbReference type="AlphaFoldDB" id="A0A840YBS9"/>
<name>A0A840YBS9_9PROT</name>
<sequence length="324" mass="33888">MTQIRRRAALGAALATPFLGTAAFGQEWPARPVRLIVSFAAGGAADTAARAYGAVLAEILGQSVVIENRTGGNALIAASATLQSPADGYTLLVDAANQLTNPILMRDLPFNYATAFIPVSQLVIFPQVVAVKTPFPARTIAEFLDQARRNPGSISYGTPPTAGMGHLAGELLQQRAGIRLLHSPYRGGADAARDLASGTLDAAIITTSSVRPPVEGGQARVLAMTGLQRSASYPDAPTLAEAGLPGFDMNDWNGLFVPAGVPRPILQRMEAAVMEAARRPGVFQRLAPLGTEVVAQGEAAFRAFLARQGQVVAEVIRAAKITIS</sequence>
<protein>
    <submittedName>
        <fullName evidence="3">Tripartite-type tricarboxylate transporter receptor subunit TctC</fullName>
    </submittedName>
</protein>